<feature type="transmembrane region" description="Helical" evidence="1">
    <location>
        <begin position="30"/>
        <end position="47"/>
    </location>
</feature>
<dbReference type="EMBL" id="VSWC01000054">
    <property type="protein sequence ID" value="KAA1099339.1"/>
    <property type="molecule type" value="Genomic_DNA"/>
</dbReference>
<evidence type="ECO:0000256" key="1">
    <source>
        <dbReference type="SAM" id="Phobius"/>
    </source>
</evidence>
<organism evidence="2 3">
    <name type="scientific">Puccinia graminis f. sp. tritici</name>
    <dbReference type="NCBI Taxonomy" id="56615"/>
    <lineage>
        <taxon>Eukaryota</taxon>
        <taxon>Fungi</taxon>
        <taxon>Dikarya</taxon>
        <taxon>Basidiomycota</taxon>
        <taxon>Pucciniomycotina</taxon>
        <taxon>Pucciniomycetes</taxon>
        <taxon>Pucciniales</taxon>
        <taxon>Pucciniaceae</taxon>
        <taxon>Puccinia</taxon>
    </lineage>
</organism>
<dbReference type="AlphaFoldDB" id="A0A5B0PHM9"/>
<evidence type="ECO:0000313" key="2">
    <source>
        <dbReference type="EMBL" id="KAA1099339.1"/>
    </source>
</evidence>
<keyword evidence="3" id="KW-1185">Reference proteome</keyword>
<keyword evidence="1" id="KW-0472">Membrane</keyword>
<sequence length="53" mass="6207">MFIHSRDKTRKSACPNILLSVKILCVKSEHTFYLLFVFLLSFLLFDAERTNLS</sequence>
<accession>A0A5B0PHM9</accession>
<comment type="caution">
    <text evidence="2">The sequence shown here is derived from an EMBL/GenBank/DDBJ whole genome shotgun (WGS) entry which is preliminary data.</text>
</comment>
<dbReference type="Proteomes" id="UP000324748">
    <property type="component" value="Unassembled WGS sequence"/>
</dbReference>
<protein>
    <submittedName>
        <fullName evidence="2">Uncharacterized protein</fullName>
    </submittedName>
</protein>
<evidence type="ECO:0000313" key="3">
    <source>
        <dbReference type="Proteomes" id="UP000324748"/>
    </source>
</evidence>
<name>A0A5B0PHM9_PUCGR</name>
<keyword evidence="1" id="KW-1133">Transmembrane helix</keyword>
<proteinExistence type="predicted"/>
<gene>
    <name evidence="2" type="ORF">PGT21_004050</name>
</gene>
<reference evidence="2 3" key="1">
    <citation type="submission" date="2019-05" db="EMBL/GenBank/DDBJ databases">
        <title>Emergence of the Ug99 lineage of the wheat stem rust pathogen through somatic hybridization.</title>
        <authorList>
            <person name="Li F."/>
            <person name="Upadhyaya N.M."/>
            <person name="Sperschneider J."/>
            <person name="Matny O."/>
            <person name="Nguyen-Phuc H."/>
            <person name="Mago R."/>
            <person name="Raley C."/>
            <person name="Miller M.E."/>
            <person name="Silverstein K.A.T."/>
            <person name="Henningsen E."/>
            <person name="Hirsch C.D."/>
            <person name="Visser B."/>
            <person name="Pretorius Z.A."/>
            <person name="Steffenson B.J."/>
            <person name="Schwessinger B."/>
            <person name="Dodds P.N."/>
            <person name="Figueroa M."/>
        </authorList>
    </citation>
    <scope>NUCLEOTIDE SEQUENCE [LARGE SCALE GENOMIC DNA]</scope>
    <source>
        <strain evidence="2">21-0</strain>
    </source>
</reference>
<keyword evidence="1" id="KW-0812">Transmembrane</keyword>